<keyword evidence="3" id="KW-1185">Reference proteome</keyword>
<comment type="caution">
    <text evidence="2">The sequence shown here is derived from an EMBL/GenBank/DDBJ whole genome shotgun (WGS) entry which is preliminary data.</text>
</comment>
<evidence type="ECO:0000313" key="3">
    <source>
        <dbReference type="Proteomes" id="UP001152562"/>
    </source>
</evidence>
<gene>
    <name evidence="2" type="ORF">PIBRA_LOCUS4048</name>
</gene>
<dbReference type="InterPro" id="IPR054695">
    <property type="entry name" value="Pierisin-like_dom"/>
</dbReference>
<protein>
    <recommendedName>
        <fullName evidence="1">Pierisin-like domain-containing protein</fullName>
    </recommendedName>
</protein>
<name>A0A9P0TC89_PIEBR</name>
<dbReference type="SUPFAM" id="SSF56399">
    <property type="entry name" value="ADP-ribosylation"/>
    <property type="match status" value="1"/>
</dbReference>
<proteinExistence type="predicted"/>
<sequence>MANRGPPNFITNGLQAAVLEWIRSLDLELVSILLARSWPLSILDSSEPRWRPTEVTDTDNVVRLDRRQRLLRWDRRPPNEIFLDGFVPIVTREYPDWEETDLYGFAKSNRPSFFVSTTKTQRNKKSMFGHLEVPTAV</sequence>
<organism evidence="2 3">
    <name type="scientific">Pieris brassicae</name>
    <name type="common">White butterfly</name>
    <name type="synonym">Large white butterfly</name>
    <dbReference type="NCBI Taxonomy" id="7116"/>
    <lineage>
        <taxon>Eukaryota</taxon>
        <taxon>Metazoa</taxon>
        <taxon>Ecdysozoa</taxon>
        <taxon>Arthropoda</taxon>
        <taxon>Hexapoda</taxon>
        <taxon>Insecta</taxon>
        <taxon>Pterygota</taxon>
        <taxon>Neoptera</taxon>
        <taxon>Endopterygota</taxon>
        <taxon>Lepidoptera</taxon>
        <taxon>Glossata</taxon>
        <taxon>Ditrysia</taxon>
        <taxon>Papilionoidea</taxon>
        <taxon>Pieridae</taxon>
        <taxon>Pierinae</taxon>
        <taxon>Pieris</taxon>
    </lineage>
</organism>
<reference evidence="2" key="1">
    <citation type="submission" date="2022-05" db="EMBL/GenBank/DDBJ databases">
        <authorList>
            <person name="Okamura Y."/>
        </authorList>
    </citation>
    <scope>NUCLEOTIDE SEQUENCE</scope>
</reference>
<dbReference type="Pfam" id="PF22596">
    <property type="entry name" value="Scabin-like"/>
    <property type="match status" value="1"/>
</dbReference>
<dbReference type="Proteomes" id="UP001152562">
    <property type="component" value="Unassembled WGS sequence"/>
</dbReference>
<feature type="domain" description="Pierisin-like" evidence="1">
    <location>
        <begin position="70"/>
        <end position="126"/>
    </location>
</feature>
<evidence type="ECO:0000259" key="1">
    <source>
        <dbReference type="Pfam" id="PF22596"/>
    </source>
</evidence>
<dbReference type="Gene3D" id="3.90.210.10">
    <property type="entry name" value="Heat-Labile Enterotoxin, subunit A"/>
    <property type="match status" value="1"/>
</dbReference>
<accession>A0A9P0TC89</accession>
<dbReference type="EMBL" id="CALOZG010000004">
    <property type="protein sequence ID" value="CAH4022809.1"/>
    <property type="molecule type" value="Genomic_DNA"/>
</dbReference>
<evidence type="ECO:0000313" key="2">
    <source>
        <dbReference type="EMBL" id="CAH4022809.1"/>
    </source>
</evidence>
<dbReference type="AlphaFoldDB" id="A0A9P0TC89"/>